<organism evidence="2 3">
    <name type="scientific">Aureimonas jatrophae</name>
    <dbReference type="NCBI Taxonomy" id="1166073"/>
    <lineage>
        <taxon>Bacteria</taxon>
        <taxon>Pseudomonadati</taxon>
        <taxon>Pseudomonadota</taxon>
        <taxon>Alphaproteobacteria</taxon>
        <taxon>Hyphomicrobiales</taxon>
        <taxon>Aurantimonadaceae</taxon>
        <taxon>Aureimonas</taxon>
    </lineage>
</organism>
<proteinExistence type="predicted"/>
<dbReference type="GO" id="GO:0032259">
    <property type="term" value="P:methylation"/>
    <property type="evidence" value="ECO:0007669"/>
    <property type="project" value="UniProtKB-KW"/>
</dbReference>
<dbReference type="SUPFAM" id="SSF53335">
    <property type="entry name" value="S-adenosyl-L-methionine-dependent methyltransferases"/>
    <property type="match status" value="1"/>
</dbReference>
<keyword evidence="2" id="KW-0808">Transferase</keyword>
<sequence length="236" mass="25766">MAPLPRRLVTEQLDILDPADPLAVGSRRDLVLVNRLMFAVPIAARLLQRHVARPPRRILEVGAGDGRFALQLARRLAKRWPGVEIVLLDRQDLVTAETRRAFVALGWLARPLPADVFALPGALGREDAGFDCVCANLFLHHFEGETLRRLLGLLSSLAPVTVATEPHRDRASLFASHLLGALGANAVTRHDAPASVRAGFCGRELSAHWEAAGFTLHEGRHGAFTQGFAAVREGRR</sequence>
<dbReference type="InterPro" id="IPR029063">
    <property type="entry name" value="SAM-dependent_MTases_sf"/>
</dbReference>
<evidence type="ECO:0000313" key="3">
    <source>
        <dbReference type="Proteomes" id="UP000198793"/>
    </source>
</evidence>
<name>A0A1H0K2N4_9HYPH</name>
<dbReference type="Gene3D" id="3.40.50.150">
    <property type="entry name" value="Vaccinia Virus protein VP39"/>
    <property type="match status" value="1"/>
</dbReference>
<dbReference type="EMBL" id="FNIT01000007">
    <property type="protein sequence ID" value="SDO50129.1"/>
    <property type="molecule type" value="Genomic_DNA"/>
</dbReference>
<gene>
    <name evidence="2" type="ORF">SAMN05192530_10762</name>
</gene>
<dbReference type="STRING" id="1166073.SAMN05192530_10762"/>
<accession>A0A1H0K2N4</accession>
<dbReference type="GO" id="GO:0008168">
    <property type="term" value="F:methyltransferase activity"/>
    <property type="evidence" value="ECO:0007669"/>
    <property type="project" value="UniProtKB-KW"/>
</dbReference>
<evidence type="ECO:0000259" key="1">
    <source>
        <dbReference type="Pfam" id="PF13649"/>
    </source>
</evidence>
<reference evidence="2 3" key="1">
    <citation type="submission" date="2016-10" db="EMBL/GenBank/DDBJ databases">
        <authorList>
            <person name="de Groot N.N."/>
        </authorList>
    </citation>
    <scope>NUCLEOTIDE SEQUENCE [LARGE SCALE GENOMIC DNA]</scope>
    <source>
        <strain evidence="3">L7-484,KACC 16230,DSM 25025</strain>
    </source>
</reference>
<dbReference type="Pfam" id="PF13649">
    <property type="entry name" value="Methyltransf_25"/>
    <property type="match status" value="1"/>
</dbReference>
<evidence type="ECO:0000313" key="2">
    <source>
        <dbReference type="EMBL" id="SDO50129.1"/>
    </source>
</evidence>
<feature type="domain" description="Methyltransferase" evidence="1">
    <location>
        <begin position="58"/>
        <end position="151"/>
    </location>
</feature>
<dbReference type="RefSeq" id="WP_090675004.1">
    <property type="nucleotide sequence ID" value="NZ_FNIT01000007.1"/>
</dbReference>
<dbReference type="InterPro" id="IPR041698">
    <property type="entry name" value="Methyltransf_25"/>
</dbReference>
<dbReference type="Proteomes" id="UP000198793">
    <property type="component" value="Unassembled WGS sequence"/>
</dbReference>
<dbReference type="OrthoDB" id="9800454at2"/>
<keyword evidence="3" id="KW-1185">Reference proteome</keyword>
<protein>
    <submittedName>
        <fullName evidence="2">Methyltransferase domain-containing protein</fullName>
    </submittedName>
</protein>
<dbReference type="CDD" id="cd02440">
    <property type="entry name" value="AdoMet_MTases"/>
    <property type="match status" value="1"/>
</dbReference>
<dbReference type="AlphaFoldDB" id="A0A1H0K2N4"/>
<keyword evidence="2" id="KW-0489">Methyltransferase</keyword>